<reference evidence="3" key="2">
    <citation type="submission" date="2020-09" db="EMBL/GenBank/DDBJ databases">
        <authorList>
            <person name="Sun Q."/>
            <person name="Kim S."/>
        </authorList>
    </citation>
    <scope>NUCLEOTIDE SEQUENCE</scope>
    <source>
        <strain evidence="3">KCTC 42731</strain>
    </source>
</reference>
<dbReference type="Proteomes" id="UP000623842">
    <property type="component" value="Unassembled WGS sequence"/>
</dbReference>
<dbReference type="CDD" id="cd00757">
    <property type="entry name" value="ThiF_MoeB_HesA_family"/>
    <property type="match status" value="1"/>
</dbReference>
<gene>
    <name evidence="3" type="primary">thiF</name>
    <name evidence="3" type="ORF">GCM10017161_04070</name>
</gene>
<dbReference type="Pfam" id="PF00899">
    <property type="entry name" value="ThiF"/>
    <property type="match status" value="1"/>
</dbReference>
<dbReference type="GO" id="GO:0008641">
    <property type="term" value="F:ubiquitin-like modifier activating enzyme activity"/>
    <property type="evidence" value="ECO:0007669"/>
    <property type="project" value="InterPro"/>
</dbReference>
<evidence type="ECO:0000256" key="1">
    <source>
        <dbReference type="ARBA" id="ARBA00009919"/>
    </source>
</evidence>
<proteinExistence type="inferred from homology"/>
<dbReference type="PANTHER" id="PTHR10953">
    <property type="entry name" value="UBIQUITIN-ACTIVATING ENZYME E1"/>
    <property type="match status" value="1"/>
</dbReference>
<dbReference type="AlphaFoldDB" id="A0A919BB28"/>
<evidence type="ECO:0000313" key="4">
    <source>
        <dbReference type="Proteomes" id="UP000623842"/>
    </source>
</evidence>
<name>A0A919BB28_9GAMM</name>
<sequence>MLSTQEKLRYSRQIMLNKVGEQGQLKLRNATVLIVGMGGLGNPVALYLAAAGVGKLLIADGDEVDITNLQRQVLFSQQDVKLNKADTASEKLQLNNPDVDIEVIDEMLDEELADYYIPNVDLVIDCTDNIAARYLLNKACLQHKKPLILGAATGFDGQQMVIDPNNQESACYQCVFPSAENAPVNNCQTIGILGPILAVIGGVQATEALKILMGLPVKTNRLALYDGLNQQWQYFNVKKQTSCTACGHSK</sequence>
<reference evidence="3" key="1">
    <citation type="journal article" date="2014" name="Int. J. Syst. Evol. Microbiol.">
        <title>Complete genome sequence of Corynebacterium casei LMG S-19264T (=DSM 44701T), isolated from a smear-ripened cheese.</title>
        <authorList>
            <consortium name="US DOE Joint Genome Institute (JGI-PGF)"/>
            <person name="Walter F."/>
            <person name="Albersmeier A."/>
            <person name="Kalinowski J."/>
            <person name="Ruckert C."/>
        </authorList>
    </citation>
    <scope>NUCLEOTIDE SEQUENCE</scope>
    <source>
        <strain evidence="3">KCTC 42731</strain>
    </source>
</reference>
<dbReference type="InterPro" id="IPR035985">
    <property type="entry name" value="Ubiquitin-activating_enz"/>
</dbReference>
<dbReference type="PANTHER" id="PTHR10953:SF240">
    <property type="entry name" value="SULFUR CARRIER PROTEIN THIS ADENYLYLTRANSFERASE"/>
    <property type="match status" value="1"/>
</dbReference>
<dbReference type="InterPro" id="IPR000594">
    <property type="entry name" value="ThiF_NAD_FAD-bd"/>
</dbReference>
<accession>A0A919BB28</accession>
<protein>
    <submittedName>
        <fullName evidence="3">Molybdopterin biosynthesis protein MoeB</fullName>
    </submittedName>
</protein>
<dbReference type="GO" id="GO:0008146">
    <property type="term" value="F:sulfotransferase activity"/>
    <property type="evidence" value="ECO:0007669"/>
    <property type="project" value="TreeGrafter"/>
</dbReference>
<dbReference type="SUPFAM" id="SSF69572">
    <property type="entry name" value="Activating enzymes of the ubiquitin-like proteins"/>
    <property type="match status" value="1"/>
</dbReference>
<keyword evidence="4" id="KW-1185">Reference proteome</keyword>
<dbReference type="GO" id="GO:0004792">
    <property type="term" value="F:thiosulfate-cyanide sulfurtransferase activity"/>
    <property type="evidence" value="ECO:0007669"/>
    <property type="project" value="TreeGrafter"/>
</dbReference>
<dbReference type="Gene3D" id="3.40.50.720">
    <property type="entry name" value="NAD(P)-binding Rossmann-like Domain"/>
    <property type="match status" value="1"/>
</dbReference>
<organism evidence="3 4">
    <name type="scientific">Thalassotalea marina</name>
    <dbReference type="NCBI Taxonomy" id="1673741"/>
    <lineage>
        <taxon>Bacteria</taxon>
        <taxon>Pseudomonadati</taxon>
        <taxon>Pseudomonadota</taxon>
        <taxon>Gammaproteobacteria</taxon>
        <taxon>Alteromonadales</taxon>
        <taxon>Colwelliaceae</taxon>
        <taxon>Thalassotalea</taxon>
    </lineage>
</organism>
<dbReference type="EMBL" id="BNCK01000001">
    <property type="protein sequence ID" value="GHF80011.1"/>
    <property type="molecule type" value="Genomic_DNA"/>
</dbReference>
<comment type="similarity">
    <text evidence="1">Belongs to the HesA/MoeB/ThiF family.</text>
</comment>
<evidence type="ECO:0000259" key="2">
    <source>
        <dbReference type="Pfam" id="PF00899"/>
    </source>
</evidence>
<dbReference type="GO" id="GO:0016779">
    <property type="term" value="F:nucleotidyltransferase activity"/>
    <property type="evidence" value="ECO:0007669"/>
    <property type="project" value="TreeGrafter"/>
</dbReference>
<dbReference type="FunFam" id="3.40.50.720:FF:000080">
    <property type="entry name" value="Thiazole biosynthesis adenylyltransferase ThiF"/>
    <property type="match status" value="1"/>
</dbReference>
<dbReference type="GO" id="GO:0005829">
    <property type="term" value="C:cytosol"/>
    <property type="evidence" value="ECO:0007669"/>
    <property type="project" value="TreeGrafter"/>
</dbReference>
<feature type="domain" description="THIF-type NAD/FAD binding fold" evidence="2">
    <location>
        <begin position="10"/>
        <end position="244"/>
    </location>
</feature>
<dbReference type="RefSeq" id="WP_189767040.1">
    <property type="nucleotide sequence ID" value="NZ_BNCK01000001.1"/>
</dbReference>
<evidence type="ECO:0000313" key="3">
    <source>
        <dbReference type="EMBL" id="GHF80011.1"/>
    </source>
</evidence>
<comment type="caution">
    <text evidence="3">The sequence shown here is derived from an EMBL/GenBank/DDBJ whole genome shotgun (WGS) entry which is preliminary data.</text>
</comment>
<dbReference type="InterPro" id="IPR045886">
    <property type="entry name" value="ThiF/MoeB/HesA"/>
</dbReference>